<proteinExistence type="predicted"/>
<name>A0ABT0HZ45_9LACO</name>
<protein>
    <submittedName>
        <fullName evidence="2">Metal-dependent hydrolase</fullName>
    </submittedName>
</protein>
<comment type="caution">
    <text evidence="2">The sequence shown here is derived from an EMBL/GenBank/DDBJ whole genome shotgun (WGS) entry which is preliminary data.</text>
</comment>
<evidence type="ECO:0000313" key="2">
    <source>
        <dbReference type="EMBL" id="MCK8612201.1"/>
    </source>
</evidence>
<dbReference type="EMBL" id="JAJIAR010000023">
    <property type="protein sequence ID" value="MCK8612201.1"/>
    <property type="molecule type" value="Genomic_DNA"/>
</dbReference>
<feature type="transmembrane region" description="Helical" evidence="1">
    <location>
        <begin position="158"/>
        <end position="177"/>
    </location>
</feature>
<keyword evidence="2" id="KW-0378">Hydrolase</keyword>
<dbReference type="PANTHER" id="PTHR35531:SF1">
    <property type="entry name" value="INNER MEMBRANE PROTEIN YBCI-RELATED"/>
    <property type="match status" value="1"/>
</dbReference>
<evidence type="ECO:0000313" key="3">
    <source>
        <dbReference type="Proteomes" id="UP001522816"/>
    </source>
</evidence>
<dbReference type="PANTHER" id="PTHR35531">
    <property type="entry name" value="INNER MEMBRANE PROTEIN YBCI-RELATED"/>
    <property type="match status" value="1"/>
</dbReference>
<keyword evidence="1" id="KW-0472">Membrane</keyword>
<reference evidence="2 3" key="1">
    <citation type="submission" date="2021-11" db="EMBL/GenBank/DDBJ databases">
        <title>Comparative genomics of bee honey and flower isolates.</title>
        <authorList>
            <person name="Bechtner J.D."/>
            <person name="Gallus M.K."/>
            <person name="Ehrmann M."/>
        </authorList>
    </citation>
    <scope>NUCLEOTIDE SEQUENCE [LARGE SCALE GENOMIC DNA]</scope>
    <source>
        <strain evidence="2 3">7</strain>
    </source>
</reference>
<sequence>MALRRTHIASAEVIMMGYAISTNQPLPIIITETIGVWIGSQLPDIDQRQTRINKKTGIETSMFTLWGHRTWSHSIWIPALLFILARYSSNSPMLNGISVYGYKVMGYFYFTLALGYFLHELLDAFSVEGIRWLYPLGDRKIIRKKGIFRYKVHSMKEIMIRYVSIIFIVFELIFYLYKTLK</sequence>
<gene>
    <name evidence="2" type="ORF">LNP10_06830</name>
</gene>
<organism evidence="2 3">
    <name type="scientific">Apilactobacillus nanyangensis</name>
    <dbReference type="NCBI Taxonomy" id="2799579"/>
    <lineage>
        <taxon>Bacteria</taxon>
        <taxon>Bacillati</taxon>
        <taxon>Bacillota</taxon>
        <taxon>Bacilli</taxon>
        <taxon>Lactobacillales</taxon>
        <taxon>Lactobacillaceae</taxon>
        <taxon>Apilactobacillus</taxon>
    </lineage>
</organism>
<dbReference type="RefSeq" id="WP_190238328.1">
    <property type="nucleotide sequence ID" value="NZ_BOLW01000011.1"/>
</dbReference>
<dbReference type="InterPro" id="IPR007404">
    <property type="entry name" value="YdjM-like"/>
</dbReference>
<dbReference type="GO" id="GO:0016787">
    <property type="term" value="F:hydrolase activity"/>
    <property type="evidence" value="ECO:0007669"/>
    <property type="project" value="UniProtKB-KW"/>
</dbReference>
<dbReference type="Pfam" id="PF04307">
    <property type="entry name" value="YdjM"/>
    <property type="match status" value="1"/>
</dbReference>
<keyword evidence="1" id="KW-0812">Transmembrane</keyword>
<keyword evidence="3" id="KW-1185">Reference proteome</keyword>
<evidence type="ECO:0000256" key="1">
    <source>
        <dbReference type="SAM" id="Phobius"/>
    </source>
</evidence>
<keyword evidence="1" id="KW-1133">Transmembrane helix</keyword>
<feature type="transmembrane region" description="Helical" evidence="1">
    <location>
        <begin position="99"/>
        <end position="118"/>
    </location>
</feature>
<accession>A0ABT0HZ45</accession>
<dbReference type="Proteomes" id="UP001522816">
    <property type="component" value="Unassembled WGS sequence"/>
</dbReference>